<dbReference type="AlphaFoldDB" id="A0A8H4W0E2"/>
<proteinExistence type="predicted"/>
<evidence type="ECO:0000313" key="1">
    <source>
        <dbReference type="EMBL" id="KAF4627030.1"/>
    </source>
</evidence>
<keyword evidence="2" id="KW-1185">Reference proteome</keyword>
<gene>
    <name evidence="1" type="ORF">G7Y89_g11129</name>
</gene>
<protein>
    <submittedName>
        <fullName evidence="1">Uncharacterized protein</fullName>
    </submittedName>
</protein>
<dbReference type="Pfam" id="PF08843">
    <property type="entry name" value="AbiEii"/>
    <property type="match status" value="1"/>
</dbReference>
<dbReference type="OrthoDB" id="5421247at2759"/>
<accession>A0A8H4W0E2</accession>
<name>A0A8H4W0E2_9HELO</name>
<dbReference type="Proteomes" id="UP000566819">
    <property type="component" value="Unassembled WGS sequence"/>
</dbReference>
<dbReference type="InterPro" id="IPR014942">
    <property type="entry name" value="AbiEii"/>
</dbReference>
<dbReference type="EMBL" id="JAAMPI010001040">
    <property type="protein sequence ID" value="KAF4627030.1"/>
    <property type="molecule type" value="Genomic_DNA"/>
</dbReference>
<reference evidence="1 2" key="1">
    <citation type="submission" date="2020-03" db="EMBL/GenBank/DDBJ databases">
        <title>Draft Genome Sequence of Cudoniella acicularis.</title>
        <authorList>
            <person name="Buettner E."/>
            <person name="Kellner H."/>
        </authorList>
    </citation>
    <scope>NUCLEOTIDE SEQUENCE [LARGE SCALE GENOMIC DNA]</scope>
    <source>
        <strain evidence="1 2">DSM 108380</strain>
    </source>
</reference>
<organism evidence="1 2">
    <name type="scientific">Cudoniella acicularis</name>
    <dbReference type="NCBI Taxonomy" id="354080"/>
    <lineage>
        <taxon>Eukaryota</taxon>
        <taxon>Fungi</taxon>
        <taxon>Dikarya</taxon>
        <taxon>Ascomycota</taxon>
        <taxon>Pezizomycotina</taxon>
        <taxon>Leotiomycetes</taxon>
        <taxon>Helotiales</taxon>
        <taxon>Tricladiaceae</taxon>
        <taxon>Cudoniella</taxon>
    </lineage>
</organism>
<sequence length="200" mass="22018">MSFTLTELETAASDVIQILKTVPEFASARVAVIGGLALWKYMPRGRTTEDVDLIINLDNAPNGVKNILLSLYSTVFVQRAQYFFYKSPNGNLIQIDICASWQSPYLPPAAKVVSTIVDGVVPYISPVDLIVFKINSCGLRAENTKRRRDAADAAVLLDEETQSGPLNLTAQQKSTVEMGLIDVVNVSGKSENWWKQRLGL</sequence>
<evidence type="ECO:0000313" key="2">
    <source>
        <dbReference type="Proteomes" id="UP000566819"/>
    </source>
</evidence>
<comment type="caution">
    <text evidence="1">The sequence shown here is derived from an EMBL/GenBank/DDBJ whole genome shotgun (WGS) entry which is preliminary data.</text>
</comment>